<accession>A0A510KA25</accession>
<protein>
    <recommendedName>
        <fullName evidence="4">DUF3800 domain-containing protein</fullName>
    </recommendedName>
</protein>
<dbReference type="AlphaFoldDB" id="A0A510KA25"/>
<reference evidence="2 3" key="1">
    <citation type="submission" date="2019-07" db="EMBL/GenBank/DDBJ databases">
        <title>Complete Genome Sequence of Leptotrichia wadei Strain JMUB3933.</title>
        <authorList>
            <person name="Watanabe S."/>
            <person name="Cui L."/>
        </authorList>
    </citation>
    <scope>NUCLEOTIDE SEQUENCE [LARGE SCALE GENOMIC DNA]</scope>
    <source>
        <strain evidence="2 3">JMUB3933</strain>
    </source>
</reference>
<gene>
    <name evidence="2" type="ORF">JMUB3933_2016</name>
</gene>
<name>A0A510KA25_9FUSO</name>
<proteinExistence type="predicted"/>
<evidence type="ECO:0008006" key="4">
    <source>
        <dbReference type="Google" id="ProtNLM"/>
    </source>
</evidence>
<evidence type="ECO:0000313" key="2">
    <source>
        <dbReference type="EMBL" id="BBM48500.1"/>
    </source>
</evidence>
<evidence type="ECO:0000313" key="3">
    <source>
        <dbReference type="Proteomes" id="UP000321397"/>
    </source>
</evidence>
<keyword evidence="1" id="KW-0175">Coiled coil</keyword>
<organism evidence="2 3">
    <name type="scientific">Leptotrichia wadei</name>
    <dbReference type="NCBI Taxonomy" id="157687"/>
    <lineage>
        <taxon>Bacteria</taxon>
        <taxon>Fusobacteriati</taxon>
        <taxon>Fusobacteriota</taxon>
        <taxon>Fusobacteriia</taxon>
        <taxon>Fusobacteriales</taxon>
        <taxon>Leptotrichiaceae</taxon>
        <taxon>Leptotrichia</taxon>
    </lineage>
</organism>
<dbReference type="InterPro" id="IPR024524">
    <property type="entry name" value="DUF3800"/>
</dbReference>
<feature type="coiled-coil region" evidence="1">
    <location>
        <begin position="34"/>
        <end position="61"/>
    </location>
</feature>
<sequence>MDIYVYSDESGVFDINHNEYYVYGGVIFLNKNDRDVMNRKYKNIERTLKNDNENFKNVEIKANILNGKQKYKIMNATSNIIKFGIIINQKEIHKKIFADKKDKQRYLDYAYKIGIKDCFKKLIAERKIKKDEVENIYVFVDEHTTATNGKYDFKEGLLQEFKRGTFNSNYEIYFEPIFKNLKNLEVKHCKSEKIPMIRLADITANYLYGGILNDKPIQKTIYIKMLP</sequence>
<dbReference type="RefSeq" id="WP_146961975.1">
    <property type="nucleotide sequence ID" value="NZ_AP019834.1"/>
</dbReference>
<dbReference type="Proteomes" id="UP000321397">
    <property type="component" value="Chromosome"/>
</dbReference>
<evidence type="ECO:0000256" key="1">
    <source>
        <dbReference type="SAM" id="Coils"/>
    </source>
</evidence>
<dbReference type="EMBL" id="AP019834">
    <property type="protein sequence ID" value="BBM48500.1"/>
    <property type="molecule type" value="Genomic_DNA"/>
</dbReference>
<dbReference type="Pfam" id="PF12686">
    <property type="entry name" value="DUF3800"/>
    <property type="match status" value="1"/>
</dbReference>